<evidence type="ECO:0000313" key="2">
    <source>
        <dbReference type="EMBL" id="SHH01990.1"/>
    </source>
</evidence>
<dbReference type="OrthoDB" id="7362478at2"/>
<reference evidence="2 3" key="1">
    <citation type="submission" date="2016-11" db="EMBL/GenBank/DDBJ databases">
        <authorList>
            <person name="Jaros S."/>
            <person name="Januszkiewicz K."/>
            <person name="Wedrychowicz H."/>
        </authorList>
    </citation>
    <scope>NUCLEOTIDE SEQUENCE [LARGE SCALE GENOMIC DNA]</scope>
    <source>
        <strain evidence="2 3">GAS242</strain>
    </source>
</reference>
<name>A0A1M5PJN5_9BRAD</name>
<sequence>MSTPRIWTILFVFSIAFLASAAADAREPFRVGTLTCDTSARVGLVLGSRQEMRCVFLASDGRQYIYTGLIRRLGLDIGITRGGTLLWRVFARNSQIGRGTLRGSYVGASGNVALGLGLGAKLLIGGSRRSVVLQPLSVEGLIGINLALGVANLTLR</sequence>
<dbReference type="Proteomes" id="UP000190675">
    <property type="component" value="Chromosome I"/>
</dbReference>
<feature type="chain" id="PRO_5013177878" description="DUF992 domain-containing protein" evidence="1">
    <location>
        <begin position="22"/>
        <end position="156"/>
    </location>
</feature>
<feature type="signal peptide" evidence="1">
    <location>
        <begin position="1"/>
        <end position="21"/>
    </location>
</feature>
<dbReference type="InterPro" id="IPR009333">
    <property type="entry name" value="DUF992"/>
</dbReference>
<evidence type="ECO:0000313" key="3">
    <source>
        <dbReference type="Proteomes" id="UP000190675"/>
    </source>
</evidence>
<proteinExistence type="predicted"/>
<keyword evidence="1" id="KW-0732">Signal</keyword>
<dbReference type="EMBL" id="LT670818">
    <property type="protein sequence ID" value="SHH01990.1"/>
    <property type="molecule type" value="Genomic_DNA"/>
</dbReference>
<gene>
    <name evidence="2" type="ORF">SAMN05444169_5294</name>
</gene>
<dbReference type="AlphaFoldDB" id="A0A1M5PJN5"/>
<protein>
    <recommendedName>
        <fullName evidence="4">DUF992 domain-containing protein</fullName>
    </recommendedName>
</protein>
<accession>A0A1M5PJN5</accession>
<dbReference type="Pfam" id="PF06186">
    <property type="entry name" value="DUF992"/>
    <property type="match status" value="1"/>
</dbReference>
<organism evidence="2 3">
    <name type="scientific">Bradyrhizobium erythrophlei</name>
    <dbReference type="NCBI Taxonomy" id="1437360"/>
    <lineage>
        <taxon>Bacteria</taxon>
        <taxon>Pseudomonadati</taxon>
        <taxon>Pseudomonadota</taxon>
        <taxon>Alphaproteobacteria</taxon>
        <taxon>Hyphomicrobiales</taxon>
        <taxon>Nitrobacteraceae</taxon>
        <taxon>Bradyrhizobium</taxon>
    </lineage>
</organism>
<evidence type="ECO:0008006" key="4">
    <source>
        <dbReference type="Google" id="ProtNLM"/>
    </source>
</evidence>
<evidence type="ECO:0000256" key="1">
    <source>
        <dbReference type="SAM" id="SignalP"/>
    </source>
</evidence>